<dbReference type="Proteomes" id="UP000319557">
    <property type="component" value="Chromosome"/>
</dbReference>
<evidence type="ECO:0000259" key="6">
    <source>
        <dbReference type="PROSITE" id="PS50975"/>
    </source>
</evidence>
<evidence type="ECO:0000256" key="2">
    <source>
        <dbReference type="ARBA" id="ARBA00022741"/>
    </source>
</evidence>
<reference evidence="7 8" key="1">
    <citation type="submission" date="2019-02" db="EMBL/GenBank/DDBJ databases">
        <title>Deep-cultivation of Planctomycetes and their phenomic and genomic characterization uncovers novel biology.</title>
        <authorList>
            <person name="Wiegand S."/>
            <person name="Jogler M."/>
            <person name="Boedeker C."/>
            <person name="Pinto D."/>
            <person name="Vollmers J."/>
            <person name="Rivas-Marin E."/>
            <person name="Kohn T."/>
            <person name="Peeters S.H."/>
            <person name="Heuer A."/>
            <person name="Rast P."/>
            <person name="Oberbeckmann S."/>
            <person name="Bunk B."/>
            <person name="Jeske O."/>
            <person name="Meyerdierks A."/>
            <person name="Storesund J.E."/>
            <person name="Kallscheuer N."/>
            <person name="Luecker S."/>
            <person name="Lage O.M."/>
            <person name="Pohl T."/>
            <person name="Merkel B.J."/>
            <person name="Hornburger P."/>
            <person name="Mueller R.-W."/>
            <person name="Bruemmer F."/>
            <person name="Labrenz M."/>
            <person name="Spormann A.M."/>
            <person name="Op den Camp H."/>
            <person name="Overmann J."/>
            <person name="Amann R."/>
            <person name="Jetten M.S.M."/>
            <person name="Mascher T."/>
            <person name="Medema M.H."/>
            <person name="Devos D.P."/>
            <person name="Kaster A.-K."/>
            <person name="Ovreas L."/>
            <person name="Rohde M."/>
            <person name="Galperin M.Y."/>
            <person name="Jogler C."/>
        </authorList>
    </citation>
    <scope>NUCLEOTIDE SEQUENCE [LARGE SCALE GENOMIC DNA]</scope>
    <source>
        <strain evidence="7 8">EC9</strain>
    </source>
</reference>
<evidence type="ECO:0000313" key="8">
    <source>
        <dbReference type="Proteomes" id="UP000319557"/>
    </source>
</evidence>
<dbReference type="AlphaFoldDB" id="A0A517M6F1"/>
<dbReference type="InterPro" id="IPR032875">
    <property type="entry name" value="Succ_CoA_lig_flav_dom"/>
</dbReference>
<keyword evidence="1" id="KW-0436">Ligase</keyword>
<dbReference type="GO" id="GO:0046872">
    <property type="term" value="F:metal ion binding"/>
    <property type="evidence" value="ECO:0007669"/>
    <property type="project" value="InterPro"/>
</dbReference>
<dbReference type="InterPro" id="IPR011761">
    <property type="entry name" value="ATP-grasp"/>
</dbReference>
<organism evidence="7 8">
    <name type="scientific">Rosistilla ulvae</name>
    <dbReference type="NCBI Taxonomy" id="1930277"/>
    <lineage>
        <taxon>Bacteria</taxon>
        <taxon>Pseudomonadati</taxon>
        <taxon>Planctomycetota</taxon>
        <taxon>Planctomycetia</taxon>
        <taxon>Pirellulales</taxon>
        <taxon>Pirellulaceae</taxon>
        <taxon>Rosistilla</taxon>
    </lineage>
</organism>
<dbReference type="GO" id="GO:0016874">
    <property type="term" value="F:ligase activity"/>
    <property type="evidence" value="ECO:0007669"/>
    <property type="project" value="UniProtKB-KW"/>
</dbReference>
<dbReference type="SUPFAM" id="SSF52210">
    <property type="entry name" value="Succinyl-CoA synthetase domains"/>
    <property type="match status" value="2"/>
</dbReference>
<dbReference type="Gene3D" id="3.40.50.261">
    <property type="entry name" value="Succinyl-CoA synthetase domains"/>
    <property type="match status" value="2"/>
</dbReference>
<dbReference type="KEGG" id="ruv:EC9_46690"/>
<evidence type="ECO:0000256" key="5">
    <source>
        <dbReference type="PROSITE-ProRule" id="PRU00409"/>
    </source>
</evidence>
<keyword evidence="2 5" id="KW-0547">Nucleotide-binding</keyword>
<gene>
    <name evidence="7" type="ORF">EC9_46690</name>
</gene>
<dbReference type="SUPFAM" id="SSF56059">
    <property type="entry name" value="Glutathione synthetase ATP-binding domain-like"/>
    <property type="match status" value="1"/>
</dbReference>
<protein>
    <recommendedName>
        <fullName evidence="6">ATP-grasp domain-containing protein</fullName>
    </recommendedName>
</protein>
<dbReference type="PROSITE" id="PS50975">
    <property type="entry name" value="ATP_GRASP"/>
    <property type="match status" value="1"/>
</dbReference>
<keyword evidence="8" id="KW-1185">Reference proteome</keyword>
<dbReference type="InterPro" id="IPR013815">
    <property type="entry name" value="ATP_grasp_subdomain_1"/>
</dbReference>
<dbReference type="RefSeq" id="WP_145348271.1">
    <property type="nucleotide sequence ID" value="NZ_CP036261.1"/>
</dbReference>
<name>A0A517M6F1_9BACT</name>
<dbReference type="InterPro" id="IPR016102">
    <property type="entry name" value="Succinyl-CoA_synth-like"/>
</dbReference>
<dbReference type="Gene3D" id="3.30.1490.20">
    <property type="entry name" value="ATP-grasp fold, A domain"/>
    <property type="match status" value="1"/>
</dbReference>
<dbReference type="GO" id="GO:0005524">
    <property type="term" value="F:ATP binding"/>
    <property type="evidence" value="ECO:0007669"/>
    <property type="project" value="UniProtKB-UniRule"/>
</dbReference>
<dbReference type="PANTHER" id="PTHR43334:SF1">
    <property type="entry name" value="3-HYDROXYPROPIONATE--COA LIGASE [ADP-FORMING]"/>
    <property type="match status" value="1"/>
</dbReference>
<dbReference type="Gene3D" id="3.30.470.20">
    <property type="entry name" value="ATP-grasp fold, B domain"/>
    <property type="match status" value="1"/>
</dbReference>
<evidence type="ECO:0000256" key="3">
    <source>
        <dbReference type="ARBA" id="ARBA00022840"/>
    </source>
</evidence>
<keyword evidence="3 5" id="KW-0067">ATP-binding</keyword>
<sequence>MSIRCAERVPVAKQIALISESAVLCDSLVDRARQRSVGLSHVVSVDKVLGATLADFLLRIAADPETDAIGICVDSIDDVEALIEAAGECCGRKPIVIYTPRTFESSARNILREGGWLDRDRMDDALFRKCGMVRVAAPDDVVDAAAFLSRKPRVSGARVAIIANASGIGRVAVEAMQDRRSVLAELEPCTIESLKRLLPEHGEIASPFDGTGCSASQRFADAVGCVLEDGNADVVLVLWSPPASTELREAATLWIDRCRDSTKLVLAVVMGEAGATAVEPLLQAAGIASFRSPQQAIMALDYLLQQRGHREYLDQPARSYQLRSDCSPLIVQQTLSDAVRDSIETMAEDASKRVLSAYGIPVAESLRAGSIDEAVACAEVLRYPVVLKIVSQQIAHKTDVGGVALHLHDASEVRAAFCGLMRSARQHAPDAIVPGVTVQPMIDSRDAFELIVGGFRDPAMGPMLMLATGGIAGEALHDTVFELPPWNTPVARGMIRSLKIWPLMQGVRNRAAIDVDSLVDVMLRTAQMLTDCPEIRQLTMNPLLVSPHGAVALDARIHVRRVA</sequence>
<dbReference type="Pfam" id="PF13549">
    <property type="entry name" value="ATP-grasp_5"/>
    <property type="match status" value="1"/>
</dbReference>
<comment type="similarity">
    <text evidence="4">In the N-terminal section; belongs to the acetate CoA ligase alpha subunit family.</text>
</comment>
<evidence type="ECO:0000256" key="1">
    <source>
        <dbReference type="ARBA" id="ARBA00022598"/>
    </source>
</evidence>
<dbReference type="FunFam" id="3.30.1490.20:FF:000020">
    <property type="entry name" value="Protein lysine acetyltransferase"/>
    <property type="match status" value="1"/>
</dbReference>
<dbReference type="OrthoDB" id="190266at2"/>
<dbReference type="Pfam" id="PF13607">
    <property type="entry name" value="Succ_CoA_lig"/>
    <property type="match status" value="1"/>
</dbReference>
<dbReference type="EMBL" id="CP036261">
    <property type="protein sequence ID" value="QDS90461.1"/>
    <property type="molecule type" value="Genomic_DNA"/>
</dbReference>
<proteinExistence type="inferred from homology"/>
<evidence type="ECO:0000256" key="4">
    <source>
        <dbReference type="ARBA" id="ARBA00060888"/>
    </source>
</evidence>
<evidence type="ECO:0000313" key="7">
    <source>
        <dbReference type="EMBL" id="QDS90461.1"/>
    </source>
</evidence>
<feature type="domain" description="ATP-grasp" evidence="6">
    <location>
        <begin position="352"/>
        <end position="388"/>
    </location>
</feature>
<accession>A0A517M6F1</accession>
<dbReference type="InterPro" id="IPR051538">
    <property type="entry name" value="Acyl-CoA_Synth/Transferase"/>
</dbReference>
<dbReference type="PANTHER" id="PTHR43334">
    <property type="entry name" value="ACETATE--COA LIGASE [ADP-FORMING]"/>
    <property type="match status" value="1"/>
</dbReference>